<comment type="similarity">
    <text evidence="1">Belongs to the ROK (NagC/XylR) family.</text>
</comment>
<dbReference type="EMBL" id="JXKH01000003">
    <property type="protein sequence ID" value="OJG18701.1"/>
    <property type="molecule type" value="Genomic_DNA"/>
</dbReference>
<dbReference type="PANTHER" id="PTHR18964:SF165">
    <property type="entry name" value="BETA-GLUCOSIDE KINASE"/>
    <property type="match status" value="1"/>
</dbReference>
<dbReference type="Pfam" id="PF00480">
    <property type="entry name" value="ROK"/>
    <property type="match status" value="1"/>
</dbReference>
<dbReference type="InterPro" id="IPR000600">
    <property type="entry name" value="ROK"/>
</dbReference>
<dbReference type="AlphaFoldDB" id="A0A1L8RFY8"/>
<dbReference type="PANTHER" id="PTHR18964">
    <property type="entry name" value="ROK (REPRESSOR, ORF, KINASE) FAMILY"/>
    <property type="match status" value="1"/>
</dbReference>
<evidence type="ECO:0000313" key="2">
    <source>
        <dbReference type="EMBL" id="OJG18701.1"/>
    </source>
</evidence>
<dbReference type="InterPro" id="IPR043129">
    <property type="entry name" value="ATPase_NBD"/>
</dbReference>
<evidence type="ECO:0008006" key="4">
    <source>
        <dbReference type="Google" id="ProtNLM"/>
    </source>
</evidence>
<dbReference type="RefSeq" id="WP_067393833.1">
    <property type="nucleotide sequence ID" value="NZ_JXKH01000003.1"/>
</dbReference>
<organism evidence="2 3">
    <name type="scientific">Enterococcus canis</name>
    <dbReference type="NCBI Taxonomy" id="214095"/>
    <lineage>
        <taxon>Bacteria</taxon>
        <taxon>Bacillati</taxon>
        <taxon>Bacillota</taxon>
        <taxon>Bacilli</taxon>
        <taxon>Lactobacillales</taxon>
        <taxon>Enterococcaceae</taxon>
        <taxon>Enterococcus</taxon>
    </lineage>
</organism>
<evidence type="ECO:0000313" key="3">
    <source>
        <dbReference type="Proteomes" id="UP000181884"/>
    </source>
</evidence>
<gene>
    <name evidence="2" type="ORF">RU97_GL001319</name>
</gene>
<dbReference type="CDD" id="cd24068">
    <property type="entry name" value="ASKHA_NBD_ROK_FnNanK-like"/>
    <property type="match status" value="1"/>
</dbReference>
<comment type="caution">
    <text evidence="2">The sequence shown here is derived from an EMBL/GenBank/DDBJ whole genome shotgun (WGS) entry which is preliminary data.</text>
</comment>
<dbReference type="SUPFAM" id="SSF53067">
    <property type="entry name" value="Actin-like ATPase domain"/>
    <property type="match status" value="1"/>
</dbReference>
<reference evidence="2 3" key="1">
    <citation type="submission" date="2014-12" db="EMBL/GenBank/DDBJ databases">
        <title>Draft genome sequences of 29 type strains of Enterococci.</title>
        <authorList>
            <person name="Zhong Z."/>
            <person name="Sun Z."/>
            <person name="Liu W."/>
            <person name="Zhang W."/>
            <person name="Zhang H."/>
        </authorList>
    </citation>
    <scope>NUCLEOTIDE SEQUENCE [LARGE SCALE GENOMIC DNA]</scope>
    <source>
        <strain evidence="2 3">DSM 17029</strain>
    </source>
</reference>
<dbReference type="Gene3D" id="3.30.420.40">
    <property type="match status" value="2"/>
</dbReference>
<dbReference type="STRING" id="214095.RU97_GL001319"/>
<sequence length="290" mass="31430">MKNYLCIDIGGTAIKYGLYNRTGQKVTSFASDQTNNAIAEQNISNTLRKKIQELKHLGLAGVCISSAGVVDPEAGKIIYSGYTIPNYTGTALKEMVETEFQLPCEVENDVNAACLGEYWQGALKGTTSGICLTVGTGVGGALLIDGQIFHGAGYTAGEIGYMTINGARFQDVAATSALVQRVRMRKGLPLDGKEIFHLAEAGDPICIEEIEVLIQSLTTGLVNIIYLLNPERIVLGGAIMAQEAYLKPRIQKAMDLKIQDDQFKQTELHFAQLKNDAGMVGALYNFIKRQ</sequence>
<accession>A0A1L8RFY8</accession>
<keyword evidence="3" id="KW-1185">Reference proteome</keyword>
<evidence type="ECO:0000256" key="1">
    <source>
        <dbReference type="ARBA" id="ARBA00006479"/>
    </source>
</evidence>
<name>A0A1L8RFY8_9ENTE</name>
<protein>
    <recommendedName>
        <fullName evidence="4">ROK family protein</fullName>
    </recommendedName>
</protein>
<dbReference type="Proteomes" id="UP000181884">
    <property type="component" value="Unassembled WGS sequence"/>
</dbReference>
<proteinExistence type="inferred from homology"/>